<dbReference type="InterPro" id="IPR027470">
    <property type="entry name" value="Cation_efflux_CTD"/>
</dbReference>
<feature type="transmembrane region" description="Helical" evidence="7">
    <location>
        <begin position="83"/>
        <end position="100"/>
    </location>
</feature>
<evidence type="ECO:0000259" key="9">
    <source>
        <dbReference type="Pfam" id="PF16916"/>
    </source>
</evidence>
<dbReference type="GO" id="GO:0015341">
    <property type="term" value="F:zinc efflux antiporter activity"/>
    <property type="evidence" value="ECO:0007669"/>
    <property type="project" value="TreeGrafter"/>
</dbReference>
<dbReference type="Gene3D" id="1.20.1510.10">
    <property type="entry name" value="Cation efflux protein transmembrane domain"/>
    <property type="match status" value="1"/>
</dbReference>
<feature type="transmembrane region" description="Helical" evidence="7">
    <location>
        <begin position="20"/>
        <end position="39"/>
    </location>
</feature>
<comment type="subcellular location">
    <subcellularLocation>
        <location evidence="1">Membrane</location>
        <topology evidence="1">Multi-pass membrane protein</topology>
    </subcellularLocation>
</comment>
<evidence type="ECO:0000256" key="5">
    <source>
        <dbReference type="ARBA" id="ARBA00022989"/>
    </source>
</evidence>
<feature type="transmembrane region" description="Helical" evidence="7">
    <location>
        <begin position="183"/>
        <end position="208"/>
    </location>
</feature>
<evidence type="ECO:0000256" key="6">
    <source>
        <dbReference type="ARBA" id="ARBA00023136"/>
    </source>
</evidence>
<evidence type="ECO:0000313" key="10">
    <source>
        <dbReference type="EMBL" id="KAF0135072.1"/>
    </source>
</evidence>
<keyword evidence="3" id="KW-0813">Transport</keyword>
<dbReference type="Gene3D" id="3.30.70.1350">
    <property type="entry name" value="Cation efflux protein, cytoplasmic domain"/>
    <property type="match status" value="1"/>
</dbReference>
<reference evidence="10 11" key="1">
    <citation type="submission" date="2019-12" db="EMBL/GenBank/DDBJ databases">
        <authorList>
            <person name="Wolfe R."/>
            <person name="Danczak R."/>
            <person name="Wilkins M."/>
        </authorList>
    </citation>
    <scope>NUCLEOTIDE SEQUENCE [LARGE SCALE GENOMIC DNA]</scope>
    <source>
        <strain evidence="10">X2_MaxBin.013</strain>
    </source>
</reference>
<dbReference type="Pfam" id="PF01545">
    <property type="entry name" value="Cation_efflux"/>
    <property type="match status" value="1"/>
</dbReference>
<comment type="caution">
    <text evidence="10">The sequence shown here is derived from an EMBL/GenBank/DDBJ whole genome shotgun (WGS) entry which is preliminary data.</text>
</comment>
<dbReference type="GO" id="GO:0006882">
    <property type="term" value="P:intracellular zinc ion homeostasis"/>
    <property type="evidence" value="ECO:0007669"/>
    <property type="project" value="TreeGrafter"/>
</dbReference>
<dbReference type="GO" id="GO:0005886">
    <property type="term" value="C:plasma membrane"/>
    <property type="evidence" value="ECO:0007669"/>
    <property type="project" value="TreeGrafter"/>
</dbReference>
<evidence type="ECO:0000256" key="7">
    <source>
        <dbReference type="SAM" id="Phobius"/>
    </source>
</evidence>
<feature type="domain" description="Cation efflux protein transmembrane" evidence="8">
    <location>
        <begin position="17"/>
        <end position="207"/>
    </location>
</feature>
<evidence type="ECO:0000259" key="8">
    <source>
        <dbReference type="Pfam" id="PF01545"/>
    </source>
</evidence>
<evidence type="ECO:0000256" key="3">
    <source>
        <dbReference type="ARBA" id="ARBA00022448"/>
    </source>
</evidence>
<comment type="similarity">
    <text evidence="2">Belongs to the cation diffusion facilitator (CDF) transporter (TC 2.A.4) family.</text>
</comment>
<dbReference type="InterPro" id="IPR036837">
    <property type="entry name" value="Cation_efflux_CTD_sf"/>
</dbReference>
<feature type="domain" description="Cation efflux protein cytoplasmic" evidence="9">
    <location>
        <begin position="214"/>
        <end position="287"/>
    </location>
</feature>
<accession>A0A833L2C8</accession>
<keyword evidence="4 7" id="KW-0812">Transmembrane</keyword>
<dbReference type="AlphaFoldDB" id="A0A833L2C8"/>
<organism evidence="10 11">
    <name type="scientific">Candidatus Saganbacteria bacterium</name>
    <dbReference type="NCBI Taxonomy" id="2575572"/>
    <lineage>
        <taxon>Bacteria</taxon>
        <taxon>Bacillati</taxon>
        <taxon>Saganbacteria</taxon>
    </lineage>
</organism>
<dbReference type="PANTHER" id="PTHR43840:SF15">
    <property type="entry name" value="MITOCHONDRIAL METAL TRANSPORTER 1-RELATED"/>
    <property type="match status" value="1"/>
</dbReference>
<dbReference type="Proteomes" id="UP000488506">
    <property type="component" value="Unassembled WGS sequence"/>
</dbReference>
<dbReference type="InterPro" id="IPR050291">
    <property type="entry name" value="CDF_Transporter"/>
</dbReference>
<dbReference type="GO" id="GO:0015093">
    <property type="term" value="F:ferrous iron transmembrane transporter activity"/>
    <property type="evidence" value="ECO:0007669"/>
    <property type="project" value="TreeGrafter"/>
</dbReference>
<evidence type="ECO:0000256" key="1">
    <source>
        <dbReference type="ARBA" id="ARBA00004141"/>
    </source>
</evidence>
<dbReference type="InterPro" id="IPR002524">
    <property type="entry name" value="Cation_efflux"/>
</dbReference>
<evidence type="ECO:0000256" key="2">
    <source>
        <dbReference type="ARBA" id="ARBA00008114"/>
    </source>
</evidence>
<dbReference type="GO" id="GO:0015086">
    <property type="term" value="F:cadmium ion transmembrane transporter activity"/>
    <property type="evidence" value="ECO:0007669"/>
    <property type="project" value="TreeGrafter"/>
</dbReference>
<dbReference type="InterPro" id="IPR027469">
    <property type="entry name" value="Cation_efflux_TMD_sf"/>
</dbReference>
<feature type="transmembrane region" description="Helical" evidence="7">
    <location>
        <begin position="159"/>
        <end position="177"/>
    </location>
</feature>
<protein>
    <submittedName>
        <fullName evidence="10">Cation diffusion facilitator family transporter</fullName>
    </submittedName>
</protein>
<keyword evidence="6 7" id="KW-0472">Membrane</keyword>
<dbReference type="Pfam" id="PF16916">
    <property type="entry name" value="ZT_dimer"/>
    <property type="match status" value="1"/>
</dbReference>
<evidence type="ECO:0000313" key="11">
    <source>
        <dbReference type="Proteomes" id="UP000488506"/>
    </source>
</evidence>
<name>A0A833L2C8_UNCSA</name>
<gene>
    <name evidence="10" type="ORF">FD145_210</name>
</gene>
<feature type="transmembrane region" description="Helical" evidence="7">
    <location>
        <begin position="120"/>
        <end position="138"/>
    </location>
</feature>
<keyword evidence="5 7" id="KW-1133">Transmembrane helix</keyword>
<dbReference type="PANTHER" id="PTHR43840">
    <property type="entry name" value="MITOCHONDRIAL METAL TRANSPORTER 1-RELATED"/>
    <property type="match status" value="1"/>
</dbReference>
<dbReference type="SUPFAM" id="SSF160240">
    <property type="entry name" value="Cation efflux protein cytoplasmic domain-like"/>
    <property type="match status" value="1"/>
</dbReference>
<dbReference type="FunFam" id="1.20.1510.10:FF:000006">
    <property type="entry name" value="Divalent cation efflux transporter"/>
    <property type="match status" value="1"/>
</dbReference>
<evidence type="ECO:0000256" key="4">
    <source>
        <dbReference type="ARBA" id="ARBA00022692"/>
    </source>
</evidence>
<dbReference type="NCBIfam" id="TIGR01297">
    <property type="entry name" value="CDF"/>
    <property type="match status" value="1"/>
</dbReference>
<dbReference type="InterPro" id="IPR058533">
    <property type="entry name" value="Cation_efflux_TM"/>
</dbReference>
<dbReference type="EMBL" id="WPAF01000002">
    <property type="protein sequence ID" value="KAF0135072.1"/>
    <property type="molecule type" value="Genomic_DNA"/>
</dbReference>
<dbReference type="SUPFAM" id="SSF161111">
    <property type="entry name" value="Cation efflux protein transmembrane domain-like"/>
    <property type="match status" value="1"/>
</dbReference>
<sequence>MAPMDENFSKIKLVLWQILFLNWLVAAMKIFIGSVFGLISMVADGFHSLTDGASNIIGLVGLTAASKPVDSDHPYGHKKIESFTALGISMLLLIVCYEVIQSSISRIFSPQKPEASPLAFVVMIITFAINIFVVIYELRKGKEYKSDILVSDSMHTRSDIFVSSAVIVSLIGIRMGFPIVDPIASLIIVLMILYSAFRILMNIFGVLVDRAAVDRMKIEEIARSHPKVIVCHKVRTRGREDDIHVDLHISVDSNMSVLHSHGLSHELQENIKKEIAGVTDVIIHIEPWHKK</sequence>
<proteinExistence type="inferred from homology"/>